<gene>
    <name evidence="1" type="ORF">Pr1d_31480</name>
</gene>
<dbReference type="EMBL" id="CP042913">
    <property type="protein sequence ID" value="QEG35842.1"/>
    <property type="molecule type" value="Genomic_DNA"/>
</dbReference>
<accession>A0A5B9QEC1</accession>
<proteinExistence type="predicted"/>
<sequence length="67" mass="7727">MISHQRIRSRLLSAAAVLLLLGLLFPTAAFNEAFTRLFGGVMGLWFFWQLFLLMRQLVAWFAERLGI</sequence>
<dbReference type="KEGG" id="bgok:Pr1d_31480"/>
<protein>
    <submittedName>
        <fullName evidence="1">Uncharacterized protein</fullName>
    </submittedName>
</protein>
<keyword evidence="2" id="KW-1185">Reference proteome</keyword>
<evidence type="ECO:0000313" key="1">
    <source>
        <dbReference type="EMBL" id="QEG35842.1"/>
    </source>
</evidence>
<reference evidence="1 2" key="1">
    <citation type="submission" date="2019-08" db="EMBL/GenBank/DDBJ databases">
        <title>Deep-cultivation of Planctomycetes and their phenomic and genomic characterization uncovers novel biology.</title>
        <authorList>
            <person name="Wiegand S."/>
            <person name="Jogler M."/>
            <person name="Boedeker C."/>
            <person name="Pinto D."/>
            <person name="Vollmers J."/>
            <person name="Rivas-Marin E."/>
            <person name="Kohn T."/>
            <person name="Peeters S.H."/>
            <person name="Heuer A."/>
            <person name="Rast P."/>
            <person name="Oberbeckmann S."/>
            <person name="Bunk B."/>
            <person name="Jeske O."/>
            <person name="Meyerdierks A."/>
            <person name="Storesund J.E."/>
            <person name="Kallscheuer N."/>
            <person name="Luecker S."/>
            <person name="Lage O.M."/>
            <person name="Pohl T."/>
            <person name="Merkel B.J."/>
            <person name="Hornburger P."/>
            <person name="Mueller R.-W."/>
            <person name="Bruemmer F."/>
            <person name="Labrenz M."/>
            <person name="Spormann A.M."/>
            <person name="Op den Camp H."/>
            <person name="Overmann J."/>
            <person name="Amann R."/>
            <person name="Jetten M.S.M."/>
            <person name="Mascher T."/>
            <person name="Medema M.H."/>
            <person name="Devos D.P."/>
            <person name="Kaster A.-K."/>
            <person name="Ovreas L."/>
            <person name="Rohde M."/>
            <person name="Galperin M.Y."/>
            <person name="Jogler C."/>
        </authorList>
    </citation>
    <scope>NUCLEOTIDE SEQUENCE [LARGE SCALE GENOMIC DNA]</scope>
    <source>
        <strain evidence="1 2">Pr1d</strain>
    </source>
</reference>
<dbReference type="RefSeq" id="WP_148074295.1">
    <property type="nucleotide sequence ID" value="NZ_CP042913.1"/>
</dbReference>
<organism evidence="1 2">
    <name type="scientific">Bythopirellula goksoeyrii</name>
    <dbReference type="NCBI Taxonomy" id="1400387"/>
    <lineage>
        <taxon>Bacteria</taxon>
        <taxon>Pseudomonadati</taxon>
        <taxon>Planctomycetota</taxon>
        <taxon>Planctomycetia</taxon>
        <taxon>Pirellulales</taxon>
        <taxon>Lacipirellulaceae</taxon>
        <taxon>Bythopirellula</taxon>
    </lineage>
</organism>
<dbReference type="AlphaFoldDB" id="A0A5B9QEC1"/>
<name>A0A5B9QEC1_9BACT</name>
<dbReference type="Proteomes" id="UP000323917">
    <property type="component" value="Chromosome"/>
</dbReference>
<evidence type="ECO:0000313" key="2">
    <source>
        <dbReference type="Proteomes" id="UP000323917"/>
    </source>
</evidence>